<evidence type="ECO:0000313" key="2">
    <source>
        <dbReference type="EMBL" id="AES79027.1"/>
    </source>
</evidence>
<dbReference type="InterPro" id="IPR029068">
    <property type="entry name" value="Glyas_Bleomycin-R_OHBP_Dase"/>
</dbReference>
<sequence length="165" mass="16932">MASETPQNGAASETASPVVSFVAFKPQLFVEAPKANDAVVFYKNAFAAEEVSRSLNAKRKADQELPLVLSAELKIAGASFLVADAVDDSAKLVKSGGNGVVFCLESENIEAAIAKAVSAGAVAEGEVAECEGACGGGRVGKVTDPYGYVWQFCTPAKKAVGDVEA</sequence>
<dbReference type="InterPro" id="IPR037523">
    <property type="entry name" value="VOC_core"/>
</dbReference>
<dbReference type="ExpressionAtlas" id="G7KZ23">
    <property type="expression patterns" value="differential"/>
</dbReference>
<dbReference type="STRING" id="3880.G7KZ23"/>
<dbReference type="PANTHER" id="PTHR34109:SF1">
    <property type="entry name" value="VOC DOMAIN-CONTAINING PROTEIN"/>
    <property type="match status" value="1"/>
</dbReference>
<dbReference type="PaxDb" id="3880-AES79027"/>
<reference evidence="3" key="2">
    <citation type="submission" date="2012-05" db="EMBL/GenBank/DDBJ databases">
        <authorList>
            <person name="Krishnakumar V."/>
            <person name="Cheung F."/>
            <person name="Xiao Y."/>
            <person name="Chan A."/>
            <person name="Moskal W.A."/>
            <person name="Town C.D."/>
        </authorList>
    </citation>
    <scope>NUCLEOTIDE SEQUENCE</scope>
</reference>
<dbReference type="EMBL" id="PSQE01000007">
    <property type="protein sequence ID" value="RHN45723.1"/>
    <property type="molecule type" value="Genomic_DNA"/>
</dbReference>
<proteinExistence type="evidence at transcript level"/>
<reference evidence="2 6" key="1">
    <citation type="journal article" date="2011" name="Nature">
        <title>The Medicago genome provides insight into the evolution of rhizobial symbioses.</title>
        <authorList>
            <person name="Young N.D."/>
            <person name="Debelle F."/>
            <person name="Oldroyd G.E."/>
            <person name="Geurts R."/>
            <person name="Cannon S.B."/>
            <person name="Udvardi M.K."/>
            <person name="Benedito V.A."/>
            <person name="Mayer K.F."/>
            <person name="Gouzy J."/>
            <person name="Schoof H."/>
            <person name="Van de Peer Y."/>
            <person name="Proost S."/>
            <person name="Cook D.R."/>
            <person name="Meyers B.C."/>
            <person name="Spannagl M."/>
            <person name="Cheung F."/>
            <person name="De Mita S."/>
            <person name="Krishnakumar V."/>
            <person name="Gundlach H."/>
            <person name="Zhou S."/>
            <person name="Mudge J."/>
            <person name="Bharti A.K."/>
            <person name="Murray J.D."/>
            <person name="Naoumkina M.A."/>
            <person name="Rosen B."/>
            <person name="Silverstein K.A."/>
            <person name="Tang H."/>
            <person name="Rombauts S."/>
            <person name="Zhao P.X."/>
            <person name="Zhou P."/>
            <person name="Barbe V."/>
            <person name="Bardou P."/>
            <person name="Bechner M."/>
            <person name="Bellec A."/>
            <person name="Berger A."/>
            <person name="Berges H."/>
            <person name="Bidwell S."/>
            <person name="Bisseling T."/>
            <person name="Choisne N."/>
            <person name="Couloux A."/>
            <person name="Denny R."/>
            <person name="Deshpande S."/>
            <person name="Dai X."/>
            <person name="Doyle J.J."/>
            <person name="Dudez A.M."/>
            <person name="Farmer A.D."/>
            <person name="Fouteau S."/>
            <person name="Franken C."/>
            <person name="Gibelin C."/>
            <person name="Gish J."/>
            <person name="Goldstein S."/>
            <person name="Gonzalez A.J."/>
            <person name="Green P.J."/>
            <person name="Hallab A."/>
            <person name="Hartog M."/>
            <person name="Hua A."/>
            <person name="Humphray S.J."/>
            <person name="Jeong D.H."/>
            <person name="Jing Y."/>
            <person name="Jocker A."/>
            <person name="Kenton S.M."/>
            <person name="Kim D.J."/>
            <person name="Klee K."/>
            <person name="Lai H."/>
            <person name="Lang C."/>
            <person name="Lin S."/>
            <person name="Macmil S.L."/>
            <person name="Magdelenat G."/>
            <person name="Matthews L."/>
            <person name="McCorrison J."/>
            <person name="Monaghan E.L."/>
            <person name="Mun J.H."/>
            <person name="Najar F.Z."/>
            <person name="Nicholson C."/>
            <person name="Noirot C."/>
            <person name="O'Bleness M."/>
            <person name="Paule C.R."/>
            <person name="Poulain J."/>
            <person name="Prion F."/>
            <person name="Qin B."/>
            <person name="Qu C."/>
            <person name="Retzel E.F."/>
            <person name="Riddle C."/>
            <person name="Sallet E."/>
            <person name="Samain S."/>
            <person name="Samson N."/>
            <person name="Sanders I."/>
            <person name="Saurat O."/>
            <person name="Scarpelli C."/>
            <person name="Schiex T."/>
            <person name="Segurens B."/>
            <person name="Severin A.J."/>
            <person name="Sherrier D.J."/>
            <person name="Shi R."/>
            <person name="Sims S."/>
            <person name="Singer S.R."/>
            <person name="Sinharoy S."/>
            <person name="Sterck L."/>
            <person name="Viollet A."/>
            <person name="Wang B.B."/>
            <person name="Wang K."/>
            <person name="Wang M."/>
            <person name="Wang X."/>
            <person name="Warfsmann J."/>
            <person name="Weissenbach J."/>
            <person name="White D.D."/>
            <person name="White J.D."/>
            <person name="Wiley G.B."/>
            <person name="Wincker P."/>
            <person name="Xing Y."/>
            <person name="Yang L."/>
            <person name="Yao Z."/>
            <person name="Ying F."/>
            <person name="Zhai J."/>
            <person name="Zhou L."/>
            <person name="Zuber A."/>
            <person name="Denarie J."/>
            <person name="Dixon R.A."/>
            <person name="May G.D."/>
            <person name="Schwartz D.C."/>
            <person name="Rogers J."/>
            <person name="Quetier F."/>
            <person name="Town C.D."/>
            <person name="Roe B.A."/>
        </authorList>
    </citation>
    <scope>NUCLEOTIDE SEQUENCE [LARGE SCALE GENOMIC DNA]</scope>
    <source>
        <strain evidence="2">A17</strain>
        <strain evidence="5 6">cv. Jemalong A17</strain>
    </source>
</reference>
<dbReference type="Gramene" id="rna40111">
    <property type="protein sequence ID" value="RHN45723.1"/>
    <property type="gene ID" value="gene40111"/>
</dbReference>
<dbReference type="PANTHER" id="PTHR34109">
    <property type="entry name" value="BNAUNNG04460D PROTEIN-RELATED"/>
    <property type="match status" value="1"/>
</dbReference>
<keyword evidence="6" id="KW-1185">Reference proteome</keyword>
<evidence type="ECO:0000313" key="6">
    <source>
        <dbReference type="Proteomes" id="UP000002051"/>
    </source>
</evidence>
<dbReference type="InterPro" id="IPR054576">
    <property type="entry name" value="At5g48480-like_N"/>
</dbReference>
<dbReference type="GO" id="GO:0051213">
    <property type="term" value="F:dioxygenase activity"/>
    <property type="evidence" value="ECO:0007669"/>
    <property type="project" value="UniProtKB-KW"/>
</dbReference>
<evidence type="ECO:0000259" key="1">
    <source>
        <dbReference type="PROSITE" id="PS51819"/>
    </source>
</evidence>
<dbReference type="eggNOG" id="ENOG502RZJT">
    <property type="taxonomic scope" value="Eukaryota"/>
</dbReference>
<reference evidence="2 6" key="3">
    <citation type="journal article" date="2014" name="BMC Genomics">
        <title>An improved genome release (version Mt4.0) for the model legume Medicago truncatula.</title>
        <authorList>
            <person name="Tang H."/>
            <person name="Krishnakumar V."/>
            <person name="Bidwell S."/>
            <person name="Rosen B."/>
            <person name="Chan A."/>
            <person name="Zhou S."/>
            <person name="Gentzbittel L."/>
            <person name="Childs K.L."/>
            <person name="Yandell M."/>
            <person name="Gundlach H."/>
            <person name="Mayer K.F."/>
            <person name="Schwartz D.C."/>
            <person name="Town C.D."/>
        </authorList>
    </citation>
    <scope>GENOME REANNOTATION</scope>
    <source>
        <strain evidence="2">A17</strain>
        <strain evidence="5 6">cv. Jemalong A17</strain>
    </source>
</reference>
<gene>
    <name evidence="5" type="primary">11432664</name>
    <name evidence="2" type="ordered locus">MTR_7g052690</name>
    <name evidence="4" type="ORF">MtrunA17_Chr7g0234441</name>
</gene>
<dbReference type="EnsemblPlants" id="AES79027">
    <property type="protein sequence ID" value="AES79027"/>
    <property type="gene ID" value="MTR_7g052690"/>
</dbReference>
<evidence type="ECO:0000313" key="5">
    <source>
        <dbReference type="EnsemblPlants" id="AES79027"/>
    </source>
</evidence>
<feature type="domain" description="VOC" evidence="1">
    <location>
        <begin position="23"/>
        <end position="155"/>
    </location>
</feature>
<dbReference type="SUPFAM" id="SSF54593">
    <property type="entry name" value="Glyoxalase/Bleomycin resistance protein/Dihydroxybiphenyl dioxygenase"/>
    <property type="match status" value="1"/>
</dbReference>
<evidence type="ECO:0000313" key="3">
    <source>
        <dbReference type="EMBL" id="AFK38979.1"/>
    </source>
</evidence>
<dbReference type="CDD" id="cd07246">
    <property type="entry name" value="VOC_like"/>
    <property type="match status" value="1"/>
</dbReference>
<dbReference type="InterPro" id="IPR054575">
    <property type="entry name" value="At5g48480-like_C"/>
</dbReference>
<protein>
    <submittedName>
        <fullName evidence="2">3-demethylubiquinone-9 3-methyltransferase domain protein</fullName>
    </submittedName>
    <submittedName>
        <fullName evidence="4">Putative glyoxalase/Bleomycin resistance protein/Dihydroxybiphenyl dioxygenase</fullName>
    </submittedName>
</protein>
<dbReference type="HOGENOM" id="CLU_046006_11_2_1"/>
<dbReference type="Proteomes" id="UP000265566">
    <property type="component" value="Chromosome 7"/>
</dbReference>
<dbReference type="OMA" id="PKRKADH"/>
<reference evidence="4" key="5">
    <citation type="journal article" date="2018" name="Nat. Plants">
        <title>Whole-genome landscape of Medicago truncatula symbiotic genes.</title>
        <authorList>
            <person name="Pecrix Y."/>
            <person name="Gamas P."/>
            <person name="Carrere S."/>
        </authorList>
    </citation>
    <scope>NUCLEOTIDE SEQUENCE</scope>
    <source>
        <tissue evidence="4">Leaves</tissue>
    </source>
</reference>
<reference evidence="5" key="4">
    <citation type="submission" date="2015-04" db="UniProtKB">
        <authorList>
            <consortium name="EnsemblPlants"/>
        </authorList>
    </citation>
    <scope>IDENTIFICATION</scope>
    <source>
        <strain evidence="5">cv. Jemalong A17</strain>
    </source>
</reference>
<dbReference type="KEGG" id="mtr:11432664"/>
<evidence type="ECO:0000313" key="4">
    <source>
        <dbReference type="EMBL" id="RHN45723.1"/>
    </source>
</evidence>
<dbReference type="PROSITE" id="PS51819">
    <property type="entry name" value="VOC"/>
    <property type="match status" value="1"/>
</dbReference>
<accession>G7KZ23</accession>
<dbReference type="AlphaFoldDB" id="G7KZ23"/>
<dbReference type="Proteomes" id="UP000002051">
    <property type="component" value="Unassembled WGS sequence"/>
</dbReference>
<dbReference type="Pfam" id="PF22650">
    <property type="entry name" value="At5g48480-like_C"/>
    <property type="match status" value="1"/>
</dbReference>
<organism evidence="2 6">
    <name type="scientific">Medicago truncatula</name>
    <name type="common">Barrel medic</name>
    <name type="synonym">Medicago tribuloides</name>
    <dbReference type="NCBI Taxonomy" id="3880"/>
    <lineage>
        <taxon>Eukaryota</taxon>
        <taxon>Viridiplantae</taxon>
        <taxon>Streptophyta</taxon>
        <taxon>Embryophyta</taxon>
        <taxon>Tracheophyta</taxon>
        <taxon>Spermatophyta</taxon>
        <taxon>Magnoliopsida</taxon>
        <taxon>eudicotyledons</taxon>
        <taxon>Gunneridae</taxon>
        <taxon>Pentapetalae</taxon>
        <taxon>rosids</taxon>
        <taxon>fabids</taxon>
        <taxon>Fabales</taxon>
        <taxon>Fabaceae</taxon>
        <taxon>Papilionoideae</taxon>
        <taxon>50 kb inversion clade</taxon>
        <taxon>NPAAA clade</taxon>
        <taxon>Hologalegina</taxon>
        <taxon>IRL clade</taxon>
        <taxon>Trifolieae</taxon>
        <taxon>Medicago</taxon>
    </lineage>
</organism>
<dbReference type="EMBL" id="BT139184">
    <property type="protein sequence ID" value="AFK38979.1"/>
    <property type="molecule type" value="mRNA"/>
</dbReference>
<dbReference type="ProMEX" id="G7KZ23"/>
<dbReference type="Gene3D" id="3.10.180.10">
    <property type="entry name" value="2,3-Dihydroxybiphenyl 1,2-Dioxygenase, domain 1"/>
    <property type="match status" value="1"/>
</dbReference>
<dbReference type="EMBL" id="CM001223">
    <property type="protein sequence ID" value="AES79027.1"/>
    <property type="molecule type" value="Genomic_DNA"/>
</dbReference>
<dbReference type="Pfam" id="PF22656">
    <property type="entry name" value="At5g48480-like_N"/>
    <property type="match status" value="1"/>
</dbReference>
<dbReference type="OrthoDB" id="2013034at2759"/>
<keyword evidence="4" id="KW-0560">Oxidoreductase</keyword>
<name>G7KZ23_MEDTR</name>
<keyword evidence="4" id="KW-0223">Dioxygenase</keyword>